<dbReference type="VEuPathDB" id="VectorBase:AALB015773"/>
<evidence type="ECO:0000313" key="9">
    <source>
        <dbReference type="EnsemblMetazoa" id="AALB003811-PA"/>
    </source>
</evidence>
<dbReference type="InterPro" id="IPR006047">
    <property type="entry name" value="GH13_cat_dom"/>
</dbReference>
<dbReference type="InterPro" id="IPR017853">
    <property type="entry name" value="GH"/>
</dbReference>
<dbReference type="SMART" id="SM00642">
    <property type="entry name" value="Aamy"/>
    <property type="match status" value="2"/>
</dbReference>
<dbReference type="VEuPathDB" id="VectorBase:AALB017458"/>
<keyword evidence="7" id="KW-0326">Glycosidase</keyword>
<dbReference type="SUPFAM" id="SSF51445">
    <property type="entry name" value="(Trans)glycosidases"/>
    <property type="match status" value="2"/>
</dbReference>
<dbReference type="InterPro" id="IPR045857">
    <property type="entry name" value="O16G_dom_2"/>
</dbReference>
<dbReference type="Pfam" id="PF00128">
    <property type="entry name" value="Alpha-amylase"/>
    <property type="match status" value="2"/>
</dbReference>
<evidence type="ECO:0000259" key="8">
    <source>
        <dbReference type="SMART" id="SM00642"/>
    </source>
</evidence>
<feature type="domain" description="Glycosyl hydrolase family 13 catalytic" evidence="8">
    <location>
        <begin position="34"/>
        <end position="427"/>
    </location>
</feature>
<dbReference type="GO" id="GO:0005975">
    <property type="term" value="P:carbohydrate metabolic process"/>
    <property type="evidence" value="ECO:0007669"/>
    <property type="project" value="InterPro"/>
</dbReference>
<dbReference type="VEuPathDB" id="VectorBase:AALB20_028101"/>
<keyword evidence="4" id="KW-0732">Signal</keyword>
<dbReference type="Gene3D" id="3.90.400.10">
    <property type="entry name" value="Oligo-1,6-glucosidase, Domain 2"/>
    <property type="match status" value="2"/>
</dbReference>
<protein>
    <recommendedName>
        <fullName evidence="3">alpha-glucosidase</fullName>
        <ecNumber evidence="3">3.2.1.20</ecNumber>
    </recommendedName>
</protein>
<reference evidence="9 10" key="1">
    <citation type="journal article" date="2017" name="G3 (Bethesda)">
        <title>The Physical Genome Mapping of Anopheles albimanus Corrected Scaffold Misassemblies and Identified Interarm Rearrangements in Genus Anopheles.</title>
        <authorList>
            <person name="Artemov G.N."/>
            <person name="Peery A.N."/>
            <person name="Jiang X."/>
            <person name="Tu Z."/>
            <person name="Stegniy V.N."/>
            <person name="Sharakhova M.V."/>
            <person name="Sharakhov I.V."/>
        </authorList>
    </citation>
    <scope>NUCLEOTIDE SEQUENCE [LARGE SCALE GENOMIC DNA]</scope>
    <source>
        <strain evidence="9 10">ALBI9_A</strain>
    </source>
</reference>
<evidence type="ECO:0000313" key="10">
    <source>
        <dbReference type="Proteomes" id="UP000069272"/>
    </source>
</evidence>
<comment type="catalytic activity">
    <reaction evidence="1">
        <text>Hydrolysis of terminal, non-reducing (1-&gt;4)-linked alpha-D-glucose residues with release of alpha-D-glucose.</text>
        <dbReference type="EC" id="3.2.1.20"/>
    </reaction>
</comment>
<dbReference type="PANTHER" id="PTHR10357:SF234">
    <property type="entry name" value="MALTASE A2-RELATED"/>
    <property type="match status" value="1"/>
</dbReference>
<dbReference type="Proteomes" id="UP000069272">
    <property type="component" value="Chromosome 3R"/>
</dbReference>
<dbReference type="VEuPathDB" id="VectorBase:AALB20_030920"/>
<dbReference type="AlphaFoldDB" id="A0A182FBC8"/>
<proteinExistence type="inferred from homology"/>
<dbReference type="EC" id="3.2.1.20" evidence="3"/>
<organism evidence="9 10">
    <name type="scientific">Anopheles albimanus</name>
    <name type="common">New world malaria mosquito</name>
    <dbReference type="NCBI Taxonomy" id="7167"/>
    <lineage>
        <taxon>Eukaryota</taxon>
        <taxon>Metazoa</taxon>
        <taxon>Ecdysozoa</taxon>
        <taxon>Arthropoda</taxon>
        <taxon>Hexapoda</taxon>
        <taxon>Insecta</taxon>
        <taxon>Pterygota</taxon>
        <taxon>Neoptera</taxon>
        <taxon>Endopterygota</taxon>
        <taxon>Diptera</taxon>
        <taxon>Nematocera</taxon>
        <taxon>Culicoidea</taxon>
        <taxon>Culicidae</taxon>
        <taxon>Anophelinae</taxon>
        <taxon>Anopheles</taxon>
    </lineage>
</organism>
<feature type="domain" description="Glycosyl hydrolase family 13 catalytic" evidence="8">
    <location>
        <begin position="556"/>
        <end position="949"/>
    </location>
</feature>
<evidence type="ECO:0000256" key="1">
    <source>
        <dbReference type="ARBA" id="ARBA00001657"/>
    </source>
</evidence>
<dbReference type="EnsemblMetazoa" id="AALB003811-RA">
    <property type="protein sequence ID" value="AALB003811-PA"/>
    <property type="gene ID" value="AALB003811"/>
</dbReference>
<dbReference type="CDD" id="cd11328">
    <property type="entry name" value="AmyAc_maltase"/>
    <property type="match status" value="2"/>
</dbReference>
<evidence type="ECO:0000256" key="5">
    <source>
        <dbReference type="ARBA" id="ARBA00022801"/>
    </source>
</evidence>
<evidence type="ECO:0000256" key="2">
    <source>
        <dbReference type="ARBA" id="ARBA00008061"/>
    </source>
</evidence>
<evidence type="ECO:0000256" key="6">
    <source>
        <dbReference type="ARBA" id="ARBA00023180"/>
    </source>
</evidence>
<accession>A0A182FBC8</accession>
<keyword evidence="5" id="KW-0378">Hydrolase</keyword>
<dbReference type="GO" id="GO:0004558">
    <property type="term" value="F:alpha-1,4-glucosidase activity"/>
    <property type="evidence" value="ECO:0007669"/>
    <property type="project" value="UniProtKB-EC"/>
</dbReference>
<comment type="similarity">
    <text evidence="2">Belongs to the glycosyl hydrolase 13 family.</text>
</comment>
<evidence type="ECO:0000256" key="7">
    <source>
        <dbReference type="ARBA" id="ARBA00023295"/>
    </source>
</evidence>
<dbReference type="Gene3D" id="3.20.20.80">
    <property type="entry name" value="Glycosidases"/>
    <property type="match status" value="2"/>
</dbReference>
<dbReference type="FunFam" id="3.90.400.10:FF:000001">
    <property type="entry name" value="Maltase A3, isoform A"/>
    <property type="match status" value="2"/>
</dbReference>
<keyword evidence="10" id="KW-1185">Reference proteome</keyword>
<reference evidence="9" key="2">
    <citation type="submission" date="2022-08" db="UniProtKB">
        <authorList>
            <consortium name="EnsemblMetazoa"/>
        </authorList>
    </citation>
    <scope>IDENTIFICATION</scope>
    <source>
        <strain evidence="9">STECLA/ALBI9_A</strain>
    </source>
</reference>
<dbReference type="STRING" id="7167.A0A182FBC8"/>
<sequence length="1105" mass="126058">MFPLRVTLLTLLGWSGMAQLAATKDWWEKAGFYQIYPRSFQDSNGDGIGDLNGITSRLPYLKSLGVSAFWLSPIYPSPMADFGYDISDFKNIHPSFGTLDDFRRLVSEAKNLGLRVILDFVPNHSSDEHEWFKKSVKREPGFEDFYVWQNAKPGSERDPPNNWVAAWYGSAWEWNEERGQFYLHQFHKKQPDLNYRNPAVVEAMKDVLRFWLDQGVDGFRVDAVPWLFETEGFPDEPISGDSDDPLSQNYLRHIYTLDQPETVDMVYQWRDVMDQYKKDHNTQTKVLMTEAWSSLDVVKTYFNDSNNRQGSQMPFNFQLIMRLDQRSTATDFKKVIDSWISIIPPGHTPNWVLGNHDKRRVASRMGGDHMVDIMAMIELTLPGITVTYQGEEIGMHDVDISWADTQDPAACQLTPETYQDGTRDPARTPFQWDDTANAGFTNASVKPWLPLADDFRTVNVKVQQETSGNSHLKVFKELMALRGTTALVWGSYKSQVLGNNVFAIVRSFPNDKRTYLVLTNISPQAETIDATVMDGTLPEHMVYRIVGVSSDHSSTSFKDSDGDGVGDLRGVMEKVSYLRHELGVDAIWLSPIFKSPMADFGYDISDFRDIHSEFGTIEDLENLAAACKQEGLKLILDFVPNHSSDEGEWFTKSVNKDPTYSDYYVWHPGKLLANGTRVPPSNWISVFRGSAWEWNDVRQEYYLHQFLVKQPDLNYRHPALVEEMKSVLRFWLEKGVHGFRVDAVPYLFESEPVAGVYPDEERSMTTDDPENPNYLIHTHTQNLDPTFDMMYQWRKVVDEFKAEHNSEDIVLMAEAYTPLENIIRLFGDANSEGAHVPFNFEVLSNTFKDTTGKQFYDVIKRWLDVVPANRVSNWVLGNHDNKRVSSRLGVARADLYQIALNVLPGIAVTYNGDELAMEDVYISWKDTIDPAACNSNPKDYMLYSRDPVRTPFQWDDSVSAGFSTSRNTWLPVASNYKTLNYKAQMAAPRSHVKIFKSLVRLRKQRTLREGTMDMQLIGDNIIVIKRHLDNVSTVIAILNFNKTAQTIKLSSVFQGLPALFEVITSSLQTDYIDGCVYRRSIVARDEVVLPADAAIVLEGNTANGI</sequence>
<dbReference type="PANTHER" id="PTHR10357">
    <property type="entry name" value="ALPHA-AMYLASE FAMILY MEMBER"/>
    <property type="match status" value="1"/>
</dbReference>
<evidence type="ECO:0000256" key="4">
    <source>
        <dbReference type="ARBA" id="ARBA00022729"/>
    </source>
</evidence>
<name>A0A182FBC8_ANOAL</name>
<evidence type="ECO:0000256" key="3">
    <source>
        <dbReference type="ARBA" id="ARBA00012741"/>
    </source>
</evidence>
<keyword evidence="6" id="KW-0325">Glycoprotein</keyword>